<accession>A0A3B0VM38</accession>
<feature type="region of interest" description="Disordered" evidence="1">
    <location>
        <begin position="1"/>
        <end position="25"/>
    </location>
</feature>
<name>A0A3B0VM38_9ZZZZ</name>
<sequence>MLKNIDVGADSISAQSTNMDNSKRAEMDSAPTVILDVIYEI</sequence>
<evidence type="ECO:0000256" key="1">
    <source>
        <dbReference type="SAM" id="MobiDB-lite"/>
    </source>
</evidence>
<reference evidence="2" key="1">
    <citation type="submission" date="2018-06" db="EMBL/GenBank/DDBJ databases">
        <authorList>
            <person name="Zhirakovskaya E."/>
        </authorList>
    </citation>
    <scope>NUCLEOTIDE SEQUENCE</scope>
</reference>
<organism evidence="2">
    <name type="scientific">hydrothermal vent metagenome</name>
    <dbReference type="NCBI Taxonomy" id="652676"/>
    <lineage>
        <taxon>unclassified sequences</taxon>
        <taxon>metagenomes</taxon>
        <taxon>ecological metagenomes</taxon>
    </lineage>
</organism>
<proteinExistence type="predicted"/>
<dbReference type="AlphaFoldDB" id="A0A3B0VM38"/>
<gene>
    <name evidence="2" type="ORF">MNBD_GAMMA01-1504</name>
</gene>
<protein>
    <submittedName>
        <fullName evidence="2">Uncharacterized protein</fullName>
    </submittedName>
</protein>
<dbReference type="EMBL" id="UOEW01000302">
    <property type="protein sequence ID" value="VAW41323.1"/>
    <property type="molecule type" value="Genomic_DNA"/>
</dbReference>
<evidence type="ECO:0000313" key="2">
    <source>
        <dbReference type="EMBL" id="VAW41323.1"/>
    </source>
</evidence>